<reference evidence="2 3" key="1">
    <citation type="submission" date="2019-03" db="EMBL/GenBank/DDBJ databases">
        <title>First draft genome of Liparis tanakae, snailfish: a comprehensive survey of snailfish specific genes.</title>
        <authorList>
            <person name="Kim W."/>
            <person name="Song I."/>
            <person name="Jeong J.-H."/>
            <person name="Kim D."/>
            <person name="Kim S."/>
            <person name="Ryu S."/>
            <person name="Song J.Y."/>
            <person name="Lee S.K."/>
        </authorList>
    </citation>
    <scope>NUCLEOTIDE SEQUENCE [LARGE SCALE GENOMIC DNA]</scope>
    <source>
        <tissue evidence="2">Muscle</tissue>
    </source>
</reference>
<dbReference type="Proteomes" id="UP000314294">
    <property type="component" value="Unassembled WGS sequence"/>
</dbReference>
<protein>
    <submittedName>
        <fullName evidence="2">Uncharacterized protein</fullName>
    </submittedName>
</protein>
<dbReference type="AlphaFoldDB" id="A0A4Z2HI15"/>
<evidence type="ECO:0000256" key="1">
    <source>
        <dbReference type="SAM" id="MobiDB-lite"/>
    </source>
</evidence>
<dbReference type="EMBL" id="SRLO01000239">
    <property type="protein sequence ID" value="TNN65170.1"/>
    <property type="molecule type" value="Genomic_DNA"/>
</dbReference>
<evidence type="ECO:0000313" key="2">
    <source>
        <dbReference type="EMBL" id="TNN65170.1"/>
    </source>
</evidence>
<proteinExistence type="predicted"/>
<name>A0A4Z2HI15_9TELE</name>
<comment type="caution">
    <text evidence="2">The sequence shown here is derived from an EMBL/GenBank/DDBJ whole genome shotgun (WGS) entry which is preliminary data.</text>
</comment>
<feature type="region of interest" description="Disordered" evidence="1">
    <location>
        <begin position="78"/>
        <end position="119"/>
    </location>
</feature>
<organism evidence="2 3">
    <name type="scientific">Liparis tanakae</name>
    <name type="common">Tanaka's snailfish</name>
    <dbReference type="NCBI Taxonomy" id="230148"/>
    <lineage>
        <taxon>Eukaryota</taxon>
        <taxon>Metazoa</taxon>
        <taxon>Chordata</taxon>
        <taxon>Craniata</taxon>
        <taxon>Vertebrata</taxon>
        <taxon>Euteleostomi</taxon>
        <taxon>Actinopterygii</taxon>
        <taxon>Neopterygii</taxon>
        <taxon>Teleostei</taxon>
        <taxon>Neoteleostei</taxon>
        <taxon>Acanthomorphata</taxon>
        <taxon>Eupercaria</taxon>
        <taxon>Perciformes</taxon>
        <taxon>Cottioidei</taxon>
        <taxon>Cottales</taxon>
        <taxon>Liparidae</taxon>
        <taxon>Liparis</taxon>
    </lineage>
</organism>
<sequence length="131" mass="14660">MPSGDMILVSTRMVSRIPPHTTKLSKRLKSETKPRLYIFNSISPVKSASSTLLAMSEEEEEEEGGHVRLLVMLRGDGQSVEENQEDDQPIEKLGFDPCPALPPTQPVPPPRVSTEGGEAEIERWRELNEHQ</sequence>
<evidence type="ECO:0000313" key="3">
    <source>
        <dbReference type="Proteomes" id="UP000314294"/>
    </source>
</evidence>
<accession>A0A4Z2HI15</accession>
<keyword evidence="3" id="KW-1185">Reference proteome</keyword>
<gene>
    <name evidence="2" type="ORF">EYF80_024577</name>
</gene>
<feature type="compositionally biased region" description="Pro residues" evidence="1">
    <location>
        <begin position="99"/>
        <end position="111"/>
    </location>
</feature>